<dbReference type="Proteomes" id="UP000018467">
    <property type="component" value="Unassembled WGS sequence"/>
</dbReference>
<feature type="compositionally biased region" description="Basic and acidic residues" evidence="1">
    <location>
        <begin position="99"/>
        <end position="112"/>
    </location>
</feature>
<dbReference type="STRING" id="7994.ENSAMXP00000014569"/>
<accession>W5L407</accession>
<evidence type="ECO:0000256" key="1">
    <source>
        <dbReference type="SAM" id="MobiDB-lite"/>
    </source>
</evidence>
<feature type="compositionally biased region" description="Basic and acidic residues" evidence="1">
    <location>
        <begin position="38"/>
        <end position="58"/>
    </location>
</feature>
<evidence type="ECO:0000313" key="4">
    <source>
        <dbReference type="Proteomes" id="UP000018467"/>
    </source>
</evidence>
<feature type="compositionally biased region" description="Basic and acidic residues" evidence="1">
    <location>
        <begin position="1"/>
        <end position="17"/>
    </location>
</feature>
<feature type="region of interest" description="Disordered" evidence="1">
    <location>
        <begin position="92"/>
        <end position="142"/>
    </location>
</feature>
<feature type="compositionally biased region" description="Basic residues" evidence="1">
    <location>
        <begin position="114"/>
        <end position="124"/>
    </location>
</feature>
<feature type="domain" description="U3 small nucleolar RNA-associated protein NOL7 C-terminal" evidence="2">
    <location>
        <begin position="133"/>
        <end position="193"/>
    </location>
</feature>
<dbReference type="Ensembl" id="ENSAMXT00000014569.2">
    <property type="protein sequence ID" value="ENSAMXP00000014569.2"/>
    <property type="gene ID" value="ENSAMXG00000014164.2"/>
</dbReference>
<dbReference type="InterPro" id="IPR012579">
    <property type="entry name" value="NOL7_C"/>
</dbReference>
<reference evidence="3" key="3">
    <citation type="submission" date="2025-08" db="UniProtKB">
        <authorList>
            <consortium name="Ensembl"/>
        </authorList>
    </citation>
    <scope>IDENTIFICATION</scope>
</reference>
<name>W5L407_ASTMX</name>
<dbReference type="AlphaFoldDB" id="W5L407"/>
<dbReference type="GO" id="GO:0005730">
    <property type="term" value="C:nucleolus"/>
    <property type="evidence" value="ECO:0007669"/>
    <property type="project" value="TreeGrafter"/>
</dbReference>
<dbReference type="HOGENOM" id="CLU_095368_1_0_1"/>
<dbReference type="GeneTree" id="ENSGT00390000004118"/>
<dbReference type="Bgee" id="ENSAMXG00000014164">
    <property type="expression patterns" value="Expressed in zone of skin and 14 other cell types or tissues"/>
</dbReference>
<dbReference type="GO" id="GO:0003723">
    <property type="term" value="F:RNA binding"/>
    <property type="evidence" value="ECO:0007669"/>
    <property type="project" value="TreeGrafter"/>
</dbReference>
<reference evidence="3" key="4">
    <citation type="submission" date="2025-09" db="UniProtKB">
        <authorList>
            <consortium name="Ensembl"/>
        </authorList>
    </citation>
    <scope>IDENTIFICATION</scope>
</reference>
<dbReference type="Pfam" id="PF08157">
    <property type="entry name" value="NUC129"/>
    <property type="match status" value="1"/>
</dbReference>
<dbReference type="PANTHER" id="PTHR32337:SF2">
    <property type="entry name" value="NUCLEOLAR PROTEIN 7"/>
    <property type="match status" value="1"/>
</dbReference>
<reference evidence="4" key="1">
    <citation type="submission" date="2013-03" db="EMBL/GenBank/DDBJ databases">
        <authorList>
            <person name="Jeffery W."/>
            <person name="Warren W."/>
            <person name="Wilson R.K."/>
        </authorList>
    </citation>
    <scope>NUCLEOTIDE SEQUENCE</scope>
    <source>
        <strain evidence="4">female</strain>
    </source>
</reference>
<feature type="region of interest" description="Disordered" evidence="1">
    <location>
        <begin position="1"/>
        <end position="58"/>
    </location>
</feature>
<feature type="compositionally biased region" description="Acidic residues" evidence="1">
    <location>
        <begin position="25"/>
        <end position="37"/>
    </location>
</feature>
<evidence type="ECO:0000313" key="3">
    <source>
        <dbReference type="Ensembl" id="ENSAMXP00000014569.2"/>
    </source>
</evidence>
<sequence>MAKLQRGESECELEKGVRVSVEMSDSSEDEGPEEVAFEESRSAALKSEEEKLQAAKREKELLKEKRRKRQQFFQEQKKKRLLSDTLLEEFDTVPQKQKKLSDDRDEEKDNKQQKLTKSKKKKASRSLQGNCSVMRLKDESADSSMQQSAMDFIQARLYGSGTLRTTNAELLSLEKKRGVKKGAAVQFVNKKWGAEQKAKAEKSNKRFIHRQKLVTT</sequence>
<dbReference type="PANTHER" id="PTHR32337">
    <property type="entry name" value="NUCLEOLAR PROTEIN 7"/>
    <property type="match status" value="1"/>
</dbReference>
<protein>
    <submittedName>
        <fullName evidence="3">Nucleolar protein 7</fullName>
    </submittedName>
</protein>
<dbReference type="InParanoid" id="W5L407"/>
<proteinExistence type="predicted"/>
<organism evidence="3 4">
    <name type="scientific">Astyanax mexicanus</name>
    <name type="common">Blind cave fish</name>
    <name type="synonym">Astyanax fasciatus mexicanus</name>
    <dbReference type="NCBI Taxonomy" id="7994"/>
    <lineage>
        <taxon>Eukaryota</taxon>
        <taxon>Metazoa</taxon>
        <taxon>Chordata</taxon>
        <taxon>Craniata</taxon>
        <taxon>Vertebrata</taxon>
        <taxon>Euteleostomi</taxon>
        <taxon>Actinopterygii</taxon>
        <taxon>Neopterygii</taxon>
        <taxon>Teleostei</taxon>
        <taxon>Ostariophysi</taxon>
        <taxon>Characiformes</taxon>
        <taxon>Characoidei</taxon>
        <taxon>Acestrorhamphidae</taxon>
        <taxon>Acestrorhamphinae</taxon>
        <taxon>Astyanax</taxon>
    </lineage>
</organism>
<keyword evidence="4" id="KW-1185">Reference proteome</keyword>
<dbReference type="eggNOG" id="ENOG502S14X">
    <property type="taxonomic scope" value="Eukaryota"/>
</dbReference>
<evidence type="ECO:0000259" key="2">
    <source>
        <dbReference type="Pfam" id="PF08157"/>
    </source>
</evidence>
<reference evidence="4" key="2">
    <citation type="journal article" date="2014" name="Nat. Commun.">
        <title>The cavefish genome reveals candidate genes for eye loss.</title>
        <authorList>
            <person name="McGaugh S.E."/>
            <person name="Gross J.B."/>
            <person name="Aken B."/>
            <person name="Blin M."/>
            <person name="Borowsky R."/>
            <person name="Chalopin D."/>
            <person name="Hinaux H."/>
            <person name="Jeffery W.R."/>
            <person name="Keene A."/>
            <person name="Ma L."/>
            <person name="Minx P."/>
            <person name="Murphy D."/>
            <person name="O'Quin K.E."/>
            <person name="Retaux S."/>
            <person name="Rohner N."/>
            <person name="Searle S.M."/>
            <person name="Stahl B.A."/>
            <person name="Tabin C."/>
            <person name="Volff J.N."/>
            <person name="Yoshizawa M."/>
            <person name="Warren W.C."/>
        </authorList>
    </citation>
    <scope>NUCLEOTIDE SEQUENCE [LARGE SCALE GENOMIC DNA]</scope>
    <source>
        <strain evidence="4">female</strain>
    </source>
</reference>